<feature type="signal peptide" evidence="1">
    <location>
        <begin position="1"/>
        <end position="26"/>
    </location>
</feature>
<feature type="chain" id="PRO_5015334486" evidence="1">
    <location>
        <begin position="27"/>
        <end position="200"/>
    </location>
</feature>
<dbReference type="Gene3D" id="2.40.128.110">
    <property type="entry name" value="Lipid/polyisoprenoid-binding, YceI-like"/>
    <property type="match status" value="1"/>
</dbReference>
<evidence type="ECO:0000313" key="3">
    <source>
        <dbReference type="EMBL" id="SPH22307.1"/>
    </source>
</evidence>
<dbReference type="SUPFAM" id="SSF101874">
    <property type="entry name" value="YceI-like"/>
    <property type="match status" value="1"/>
</dbReference>
<dbReference type="InterPro" id="IPR007372">
    <property type="entry name" value="Lipid/polyisoprenoid-bd_YceI"/>
</dbReference>
<dbReference type="RefSeq" id="WP_108829266.1">
    <property type="nucleotide sequence ID" value="NZ_OMOR01000001.1"/>
</dbReference>
<sequence>MQRRTFLKTAIAGLFPAPFIATRAWAAPKPYVIGPKGAKITYSFLLSGTEHRGTVPVNASQISIDPDNLAASRVEVSANVRRAKTGLIFATEALKSASMLHAKAHPNARFVTTSVRLGPQGSISKGAVITGDLTLRGVTHSIRFDTSVFRPEGSAAHDLSALTIRMRGSLSRKTFGINGYQDLVADTVRMDIDAEIRAAS</sequence>
<dbReference type="OrthoDB" id="9811006at2"/>
<name>A0A2R8BGU2_9RHOB</name>
<dbReference type="Proteomes" id="UP000244880">
    <property type="component" value="Unassembled WGS sequence"/>
</dbReference>
<evidence type="ECO:0000313" key="4">
    <source>
        <dbReference type="Proteomes" id="UP000244880"/>
    </source>
</evidence>
<reference evidence="3 4" key="1">
    <citation type="submission" date="2018-03" db="EMBL/GenBank/DDBJ databases">
        <authorList>
            <person name="Keele B.F."/>
        </authorList>
    </citation>
    <scope>NUCLEOTIDE SEQUENCE [LARGE SCALE GENOMIC DNA]</scope>
    <source>
        <strain evidence="3 4">CECT 8599</strain>
    </source>
</reference>
<dbReference type="EMBL" id="OMOR01000001">
    <property type="protein sequence ID" value="SPH22307.1"/>
    <property type="molecule type" value="Genomic_DNA"/>
</dbReference>
<accession>A0A2R8BGU2</accession>
<evidence type="ECO:0000259" key="2">
    <source>
        <dbReference type="SMART" id="SM00867"/>
    </source>
</evidence>
<dbReference type="AlphaFoldDB" id="A0A2R8BGU2"/>
<dbReference type="SMART" id="SM00867">
    <property type="entry name" value="YceI"/>
    <property type="match status" value="1"/>
</dbReference>
<dbReference type="Pfam" id="PF04264">
    <property type="entry name" value="YceI"/>
    <property type="match status" value="1"/>
</dbReference>
<protein>
    <submittedName>
        <fullName evidence="3">Protein YceI</fullName>
    </submittedName>
</protein>
<feature type="domain" description="Lipid/polyisoprenoid-binding YceI-like" evidence="2">
    <location>
        <begin position="30"/>
        <end position="197"/>
    </location>
</feature>
<dbReference type="PANTHER" id="PTHR34406:SF1">
    <property type="entry name" value="PROTEIN YCEI"/>
    <property type="match status" value="1"/>
</dbReference>
<evidence type="ECO:0000256" key="1">
    <source>
        <dbReference type="SAM" id="SignalP"/>
    </source>
</evidence>
<proteinExistence type="predicted"/>
<organism evidence="3 4">
    <name type="scientific">Ascidiaceihabitans donghaensis</name>
    <dbReference type="NCBI Taxonomy" id="1510460"/>
    <lineage>
        <taxon>Bacteria</taxon>
        <taxon>Pseudomonadati</taxon>
        <taxon>Pseudomonadota</taxon>
        <taxon>Alphaproteobacteria</taxon>
        <taxon>Rhodobacterales</taxon>
        <taxon>Paracoccaceae</taxon>
        <taxon>Ascidiaceihabitans</taxon>
    </lineage>
</organism>
<dbReference type="PANTHER" id="PTHR34406">
    <property type="entry name" value="PROTEIN YCEI"/>
    <property type="match status" value="1"/>
</dbReference>
<dbReference type="InterPro" id="IPR036761">
    <property type="entry name" value="TTHA0802/YceI-like_sf"/>
</dbReference>
<keyword evidence="1" id="KW-0732">Signal</keyword>
<keyword evidence="4" id="KW-1185">Reference proteome</keyword>
<gene>
    <name evidence="3" type="primary">yceI_2</name>
    <name evidence="3" type="ORF">ASD8599_03051</name>
</gene>